<evidence type="ECO:0000313" key="1">
    <source>
        <dbReference type="EMBL" id="QDJ97039.1"/>
    </source>
</evidence>
<proteinExistence type="predicted"/>
<dbReference type="InterPro" id="IPR046908">
    <property type="entry name" value="divDNApol"/>
</dbReference>
<dbReference type="Pfam" id="PF20286">
    <property type="entry name" value="divDNApol"/>
    <property type="match status" value="1"/>
</dbReference>
<organism evidence="1 2">
    <name type="scientific">Aeromonas phage D3</name>
    <dbReference type="NCBI Taxonomy" id="2593327"/>
    <lineage>
        <taxon>Viruses</taxon>
        <taxon>Duplodnaviria</taxon>
        <taxon>Heunggongvirae</taxon>
        <taxon>Uroviricota</taxon>
        <taxon>Caudoviricetes</taxon>
        <taxon>Chimalliviridae</taxon>
        <taxon>Ludhianavirus</taxon>
        <taxon>Ludhianavirus D3</taxon>
    </lineage>
</organism>
<reference evidence="1 2" key="1">
    <citation type="submission" date="2019-06" db="EMBL/GenBank/DDBJ databases">
        <title>Complete genome sequence of Aeromonas hydrophila bacteriophage D3.</title>
        <authorList>
            <person name="Rai S."/>
            <person name="Tyagi A."/>
            <person name="Kumar N."/>
            <person name="Singh N."/>
        </authorList>
    </citation>
    <scope>NUCLEOTIDE SEQUENCE [LARGE SCALE GENOMIC DNA]</scope>
</reference>
<evidence type="ECO:0000313" key="2">
    <source>
        <dbReference type="Proteomes" id="UP000319658"/>
    </source>
</evidence>
<dbReference type="Proteomes" id="UP000319658">
    <property type="component" value="Segment"/>
</dbReference>
<dbReference type="SUPFAM" id="SSF56672">
    <property type="entry name" value="DNA/RNA polymerases"/>
    <property type="match status" value="1"/>
</dbReference>
<protein>
    <submittedName>
        <fullName evidence="1">Putative DNA polymerase</fullName>
    </submittedName>
</protein>
<sequence>MSNDNPFLSEKYSSDRNIIKHNLDQQALVISRMRNEPYQEVRNNLVKFYKAHKDEFKSKKAKVLVKNKHGDRELQIRSIFSVFKEVQANNYHFSPSMIGYTNSDEEECVNSIGTRQFIDNRKFYKDKRQEVPKGGDMWTKYNELQNAFKIFNNAQSGAMSSEGTPINNKTGHTSLTSSTRCLTSTANLINEQFIAGNRFYNTPENTMQAIIARLTVSNLNDIEMVINKFGLKIPTVEDVMKIVERCSRRYWSSALVMRYIKVFLDTLSGLELAAIAYTLDLVTLYELNVPVITKLFDDYVHIPDYVEGKEGIKPNTGDRYVLCISKLPPKSEKAWVPQLNEYHMSVEQKYADLFRVFFKSKIPPSGLFDVTSAIRDVVLTSDTDSSIYTVDDMIANYTTEHETVVRLNGVLTYFIRMISVDQHAQLSANMNVSQKNINLLTMKNEYFFGAYVTTSMSKHYYATQRMVEGVTNPEPDIEIKGVHLKSSKISPKIKEVAVKMMEEALFALEESRTLDAAQTLADIANLEREVIGELQKGEYSWLSKETIKVKAVYGNPDSQIYLYHDMWESVFSDKYGPAPELPYTVVKMSVDLGNKTKLESYLNSIKDSEIRERLRSFLENKGKKDMSNMYAPLERLQNLQDIPEEMKQAMDMRTVIKQNFKCIYEVLHSTGIYVMNDSISRLISDEH</sequence>
<dbReference type="EMBL" id="MN102098">
    <property type="protein sequence ID" value="QDJ97039.1"/>
    <property type="molecule type" value="Genomic_DNA"/>
</dbReference>
<gene>
    <name evidence="1" type="ORF">D3_0042</name>
</gene>
<accession>A0A514TVI9</accession>
<name>A0A514TVI9_9CAUD</name>
<keyword evidence="2" id="KW-1185">Reference proteome</keyword>
<dbReference type="InterPro" id="IPR043502">
    <property type="entry name" value="DNA/RNA_pol_sf"/>
</dbReference>